<organism evidence="1 2">
    <name type="scientific">Halobaculum magnesiiphilum</name>
    <dbReference type="NCBI Taxonomy" id="1017351"/>
    <lineage>
        <taxon>Archaea</taxon>
        <taxon>Methanobacteriati</taxon>
        <taxon>Methanobacteriota</taxon>
        <taxon>Stenosarchaea group</taxon>
        <taxon>Halobacteria</taxon>
        <taxon>Halobacteriales</taxon>
        <taxon>Haloferacaceae</taxon>
        <taxon>Halobaculum</taxon>
    </lineage>
</organism>
<dbReference type="Pfam" id="PF00132">
    <property type="entry name" value="Hexapep"/>
    <property type="match status" value="1"/>
</dbReference>
<dbReference type="AlphaFoldDB" id="A0A8T8WEF0"/>
<evidence type="ECO:0000313" key="2">
    <source>
        <dbReference type="Proteomes" id="UP000826254"/>
    </source>
</evidence>
<sequence length="117" mass="13293">MRFYDNFLGQELPHTSKGPIEIGSDVWFGADVTVLSDVQIGPGAVVGAKSVITNDVDPYAVVAGVPAEPKSYRFDEEMREQLLETAWWEWEPERITDNEEFFKTDLRTIDDLKSVIR</sequence>
<dbReference type="PANTHER" id="PTHR43300:SF11">
    <property type="entry name" value="ACETYLTRANSFERASE RV3034C-RELATED"/>
    <property type="match status" value="1"/>
</dbReference>
<dbReference type="InterPro" id="IPR001451">
    <property type="entry name" value="Hexapep"/>
</dbReference>
<dbReference type="InterPro" id="IPR050179">
    <property type="entry name" value="Trans_hexapeptide_repeat"/>
</dbReference>
<keyword evidence="2" id="KW-1185">Reference proteome</keyword>
<accession>A0A8T8WEF0</accession>
<gene>
    <name evidence="1" type="ORF">K6T50_03545</name>
</gene>
<dbReference type="PANTHER" id="PTHR43300">
    <property type="entry name" value="ACETYLTRANSFERASE"/>
    <property type="match status" value="1"/>
</dbReference>
<dbReference type="KEGG" id="hmp:K6T50_03545"/>
<dbReference type="RefSeq" id="WP_222608043.1">
    <property type="nucleotide sequence ID" value="NZ_CP081958.1"/>
</dbReference>
<name>A0A8T8WEF0_9EURY</name>
<dbReference type="CDD" id="cd03349">
    <property type="entry name" value="LbH_XAT"/>
    <property type="match status" value="1"/>
</dbReference>
<dbReference type="SUPFAM" id="SSF51161">
    <property type="entry name" value="Trimeric LpxA-like enzymes"/>
    <property type="match status" value="1"/>
</dbReference>
<dbReference type="EMBL" id="CP081958">
    <property type="protein sequence ID" value="QZP38242.1"/>
    <property type="molecule type" value="Genomic_DNA"/>
</dbReference>
<dbReference type="Gene3D" id="2.160.10.10">
    <property type="entry name" value="Hexapeptide repeat proteins"/>
    <property type="match status" value="1"/>
</dbReference>
<proteinExistence type="predicted"/>
<dbReference type="InterPro" id="IPR011004">
    <property type="entry name" value="Trimer_LpxA-like_sf"/>
</dbReference>
<evidence type="ECO:0000313" key="1">
    <source>
        <dbReference type="EMBL" id="QZP38242.1"/>
    </source>
</evidence>
<reference evidence="1 2" key="1">
    <citation type="journal article" date="2021" name="Int. J. Syst. Evol. Microbiol.">
        <title>Halobaculum halophilum sp. nov. and Halobaculum salinum sp. nov., isolated from salt lake and saline soil.</title>
        <authorList>
            <person name="Cui H.L."/>
            <person name="Shi X.W."/>
            <person name="Yin X.M."/>
            <person name="Yang X.Y."/>
            <person name="Hou J."/>
            <person name="Zhu L."/>
        </authorList>
    </citation>
    <scope>NUCLEOTIDE SEQUENCE [LARGE SCALE GENOMIC DNA]</scope>
    <source>
        <strain evidence="1 2">NBRC 109044</strain>
    </source>
</reference>
<dbReference type="GeneID" id="67177185"/>
<dbReference type="Proteomes" id="UP000826254">
    <property type="component" value="Chromosome"/>
</dbReference>
<protein>
    <submittedName>
        <fullName evidence="1">CatB-related O-acetyltransferase</fullName>
    </submittedName>
</protein>